<dbReference type="eggNOG" id="COG3345">
    <property type="taxonomic scope" value="Bacteria"/>
</dbReference>
<dbReference type="PANTHER" id="PTHR43053:SF3">
    <property type="entry name" value="ALPHA-GALACTOSIDASE C-RELATED"/>
    <property type="match status" value="1"/>
</dbReference>
<comment type="catalytic activity">
    <reaction evidence="1">
        <text>Hydrolysis of terminal, non-reducing alpha-D-galactose residues in alpha-D-galactosides, including galactose oligosaccharides, galactomannans and galactolipids.</text>
        <dbReference type="EC" id="3.2.1.22"/>
    </reaction>
</comment>
<dbReference type="OrthoDB" id="9758822at2"/>
<name>A0A074MY82_ERYLO</name>
<dbReference type="PANTHER" id="PTHR43053">
    <property type="entry name" value="GLYCOSIDASE FAMILY 31"/>
    <property type="match status" value="1"/>
</dbReference>
<evidence type="ECO:0000259" key="5">
    <source>
        <dbReference type="Pfam" id="PF16874"/>
    </source>
</evidence>
<keyword evidence="4" id="KW-0326">Glycosidase</keyword>
<dbReference type="CDD" id="cd14791">
    <property type="entry name" value="GH36"/>
    <property type="match status" value="1"/>
</dbReference>
<evidence type="ECO:0000256" key="4">
    <source>
        <dbReference type="ARBA" id="ARBA00023295"/>
    </source>
</evidence>
<dbReference type="InterPro" id="IPR038417">
    <property type="entry name" value="Alpga-gal_N_sf"/>
</dbReference>
<dbReference type="EC" id="3.2.1.22" evidence="2"/>
<dbReference type="AlphaFoldDB" id="A0A074MY82"/>
<gene>
    <name evidence="7" type="ORF">EH31_10800</name>
</gene>
<dbReference type="SUPFAM" id="SSF51445">
    <property type="entry name" value="(Trans)glycosidases"/>
    <property type="match status" value="1"/>
</dbReference>
<evidence type="ECO:0000313" key="8">
    <source>
        <dbReference type="Proteomes" id="UP000027647"/>
    </source>
</evidence>
<evidence type="ECO:0000256" key="1">
    <source>
        <dbReference type="ARBA" id="ARBA00001255"/>
    </source>
</evidence>
<reference evidence="7 8" key="1">
    <citation type="submission" date="2014-04" db="EMBL/GenBank/DDBJ databases">
        <title>A comprehensive comparison of genomes of Erythrobacter spp. strains.</title>
        <authorList>
            <person name="Zheng Q."/>
        </authorList>
    </citation>
    <scope>NUCLEOTIDE SEQUENCE [LARGE SCALE GENOMIC DNA]</scope>
    <source>
        <strain evidence="7 8">DSM 6997</strain>
    </source>
</reference>
<dbReference type="Gene3D" id="2.60.40.1180">
    <property type="entry name" value="Golgi alpha-mannosidase II"/>
    <property type="match status" value="1"/>
</dbReference>
<dbReference type="InterPro" id="IPR013785">
    <property type="entry name" value="Aldolase_TIM"/>
</dbReference>
<evidence type="ECO:0000313" key="7">
    <source>
        <dbReference type="EMBL" id="KEO90567.1"/>
    </source>
</evidence>
<accession>A0A074MY82</accession>
<dbReference type="Pfam" id="PF02065">
    <property type="entry name" value="Melibiase"/>
    <property type="match status" value="1"/>
</dbReference>
<evidence type="ECO:0000259" key="6">
    <source>
        <dbReference type="Pfam" id="PF16875"/>
    </source>
</evidence>
<proteinExistence type="predicted"/>
<evidence type="ECO:0000256" key="2">
    <source>
        <dbReference type="ARBA" id="ARBA00012755"/>
    </source>
</evidence>
<dbReference type="Gene3D" id="2.70.98.60">
    <property type="entry name" value="alpha-galactosidase from lactobacil brevis"/>
    <property type="match status" value="1"/>
</dbReference>
<keyword evidence="3" id="KW-0378">Hydrolase</keyword>
<dbReference type="InterPro" id="IPR050985">
    <property type="entry name" value="Alpha-glycosidase_related"/>
</dbReference>
<dbReference type="InterPro" id="IPR013780">
    <property type="entry name" value="Glyco_hydro_b"/>
</dbReference>
<feature type="domain" description="Glycosyl hydrolase family 36 C-terminal" evidence="5">
    <location>
        <begin position="616"/>
        <end position="712"/>
    </location>
</feature>
<dbReference type="FunFam" id="3.20.20.70:FF:000118">
    <property type="entry name" value="Alpha-galactosidase"/>
    <property type="match status" value="1"/>
</dbReference>
<keyword evidence="8" id="KW-1185">Reference proteome</keyword>
<dbReference type="InterPro" id="IPR031704">
    <property type="entry name" value="Glyco_hydro_36_N"/>
</dbReference>
<organism evidence="7 8">
    <name type="scientific">Erythrobacter longus</name>
    <dbReference type="NCBI Taxonomy" id="1044"/>
    <lineage>
        <taxon>Bacteria</taxon>
        <taxon>Pseudomonadati</taxon>
        <taxon>Pseudomonadota</taxon>
        <taxon>Alphaproteobacteria</taxon>
        <taxon>Sphingomonadales</taxon>
        <taxon>Erythrobacteraceae</taxon>
        <taxon>Erythrobacter/Porphyrobacter group</taxon>
        <taxon>Erythrobacter</taxon>
    </lineage>
</organism>
<dbReference type="PRINTS" id="PR00743">
    <property type="entry name" value="GLHYDRLASE36"/>
</dbReference>
<sequence length="715" mass="79091">MDEGVLTLSGGGVLVMVDARQGERPRIIYCGPELAGADPEQLKALAAWQYVDGSAGQERALTLSNELSTGTLAPAGLLASRNGEDWAIDLRVESVRSLEGPGVEIHCLDARTEVGANYTLLLDQSAGVLTSRTRITNHGDKELTVDWCAALCLPLDFRLSEIMGFSGRWAGEFQREEIGAFQGSYVRENMAGRTSHECFPGLILKTPDTNEAHGLACGFHLAWSGNHRLRVDRLPDGRCALQMGELLWPGEIRLAVGESYGTPDLLATWSNQGVGAVSRAFHAHLSGEVLDTRTASKPRPVHFNTWEAVYFFHDQSTIIDLAKLAASVGAERFVLDDGWFGARRNDKAGLGDWWVSPDVYPRGLHPIVNKVRELGMEFGLWFEPEMVNPDSDLYRAHPDWVLDAPGVDTIAFRNQLTLNLSKPEVADYLYEKIAALVDEYKIDYIKWDMNRDCHHPGGGAQTGGRAVMHLQTLAVYRLIDRLRDAFPNLEIESCSSGGGRADYGILRRTDRIWTSDNNDARDRQQIQKGASYFFPLRVLGSHVGPKKCHITGRRFSMQFRVASAIFGHMGLELNLAHESETDRAVLAEGIALYKKHRALLHTGAFHRVPSAPHANVVGVVSPSRAEAMFSYALLESRPRTAPDRLFFAGLDEARQYRVRIVWPGVDPSINQPSIVQSCDLMRKGTVFSGAALMQFGMQTPPLHPDSALIYHLEEA</sequence>
<dbReference type="GO" id="GO:0004557">
    <property type="term" value="F:alpha-galactosidase activity"/>
    <property type="evidence" value="ECO:0007669"/>
    <property type="project" value="UniProtKB-EC"/>
</dbReference>
<dbReference type="Proteomes" id="UP000027647">
    <property type="component" value="Unassembled WGS sequence"/>
</dbReference>
<protein>
    <recommendedName>
        <fullName evidence="2">alpha-galactosidase</fullName>
        <ecNumber evidence="2">3.2.1.22</ecNumber>
    </recommendedName>
</protein>
<dbReference type="EMBL" id="JMIW01000003">
    <property type="protein sequence ID" value="KEO90567.1"/>
    <property type="molecule type" value="Genomic_DNA"/>
</dbReference>
<dbReference type="InterPro" id="IPR031705">
    <property type="entry name" value="Glyco_hydro_36_C"/>
</dbReference>
<dbReference type="GO" id="GO:0016052">
    <property type="term" value="P:carbohydrate catabolic process"/>
    <property type="evidence" value="ECO:0007669"/>
    <property type="project" value="InterPro"/>
</dbReference>
<dbReference type="InterPro" id="IPR017853">
    <property type="entry name" value="GH"/>
</dbReference>
<dbReference type="InterPro" id="IPR002252">
    <property type="entry name" value="Glyco_hydro_36"/>
</dbReference>
<comment type="caution">
    <text evidence="7">The sequence shown here is derived from an EMBL/GenBank/DDBJ whole genome shotgun (WGS) entry which is preliminary data.</text>
</comment>
<dbReference type="STRING" id="1044.EH31_10800"/>
<evidence type="ECO:0000256" key="3">
    <source>
        <dbReference type="ARBA" id="ARBA00022801"/>
    </source>
</evidence>
<dbReference type="Pfam" id="PF16874">
    <property type="entry name" value="Glyco_hydro_36C"/>
    <property type="match status" value="1"/>
</dbReference>
<feature type="domain" description="Glycosyl hydrolase family 36 N-terminal" evidence="6">
    <location>
        <begin position="24"/>
        <end position="254"/>
    </location>
</feature>
<dbReference type="Pfam" id="PF16875">
    <property type="entry name" value="Glyco_hydro_36N"/>
    <property type="match status" value="1"/>
</dbReference>
<dbReference type="Gene3D" id="3.20.20.70">
    <property type="entry name" value="Aldolase class I"/>
    <property type="match status" value="1"/>
</dbReference>